<evidence type="ECO:0000256" key="1">
    <source>
        <dbReference type="SAM" id="Phobius"/>
    </source>
</evidence>
<dbReference type="Proteomes" id="UP000317176">
    <property type="component" value="Unassembled WGS sequence"/>
</dbReference>
<keyword evidence="3" id="KW-1185">Reference proteome</keyword>
<sequence>MSTLTHDIDRPFQAERPAGISEAYKARLQRIALQALTLLSMASVLTALIALKTAIHVWRLQT</sequence>
<reference evidence="2 3" key="1">
    <citation type="journal article" date="2015" name="Stand. Genomic Sci.">
        <title>Genomic Encyclopedia of Bacterial and Archaeal Type Strains, Phase III: the genomes of soil and plant-associated and newly described type strains.</title>
        <authorList>
            <person name="Whitman W.B."/>
            <person name="Woyke T."/>
            <person name="Klenk H.P."/>
            <person name="Zhou Y."/>
            <person name="Lilburn T.G."/>
            <person name="Beck B.J."/>
            <person name="De Vos P."/>
            <person name="Vandamme P."/>
            <person name="Eisen J.A."/>
            <person name="Garrity G."/>
            <person name="Hugenholtz P."/>
            <person name="Kyrpides N.C."/>
        </authorList>
    </citation>
    <scope>NUCLEOTIDE SEQUENCE [LARGE SCALE GENOMIC DNA]</scope>
    <source>
        <strain evidence="2 3">CGMCC 1.10947</strain>
    </source>
</reference>
<keyword evidence="1" id="KW-0472">Membrane</keyword>
<protein>
    <submittedName>
        <fullName evidence="2">Uncharacterized protein</fullName>
    </submittedName>
</protein>
<evidence type="ECO:0000313" key="3">
    <source>
        <dbReference type="Proteomes" id="UP000317176"/>
    </source>
</evidence>
<proteinExistence type="predicted"/>
<accession>A0A562L9X8</accession>
<name>A0A562L9X8_9BRAD</name>
<dbReference type="OrthoDB" id="8246113at2"/>
<evidence type="ECO:0000313" key="2">
    <source>
        <dbReference type="EMBL" id="TWI04375.1"/>
    </source>
</evidence>
<feature type="transmembrane region" description="Helical" evidence="1">
    <location>
        <begin position="31"/>
        <end position="51"/>
    </location>
</feature>
<comment type="caution">
    <text evidence="2">The sequence shown here is derived from an EMBL/GenBank/DDBJ whole genome shotgun (WGS) entry which is preliminary data.</text>
</comment>
<dbReference type="AlphaFoldDB" id="A0A562L9X8"/>
<keyword evidence="1" id="KW-1133">Transmembrane helix</keyword>
<dbReference type="EMBL" id="VLKL01000009">
    <property type="protein sequence ID" value="TWI04375.1"/>
    <property type="molecule type" value="Genomic_DNA"/>
</dbReference>
<dbReference type="RefSeq" id="WP_145635777.1">
    <property type="nucleotide sequence ID" value="NZ_CP088014.1"/>
</dbReference>
<gene>
    <name evidence="2" type="ORF">IQ17_03699</name>
</gene>
<keyword evidence="1" id="KW-0812">Transmembrane</keyword>
<organism evidence="2 3">
    <name type="scientific">Bradyrhizobium daqingense</name>
    <dbReference type="NCBI Taxonomy" id="993502"/>
    <lineage>
        <taxon>Bacteria</taxon>
        <taxon>Pseudomonadati</taxon>
        <taxon>Pseudomonadota</taxon>
        <taxon>Alphaproteobacteria</taxon>
        <taxon>Hyphomicrobiales</taxon>
        <taxon>Nitrobacteraceae</taxon>
        <taxon>Bradyrhizobium</taxon>
    </lineage>
</organism>